<dbReference type="EMBL" id="QTSX02006038">
    <property type="protein sequence ID" value="KAJ9056089.1"/>
    <property type="molecule type" value="Genomic_DNA"/>
</dbReference>
<keyword evidence="2" id="KW-1185">Reference proteome</keyword>
<evidence type="ECO:0000313" key="1">
    <source>
        <dbReference type="EMBL" id="KAJ9056089.1"/>
    </source>
</evidence>
<evidence type="ECO:0000313" key="2">
    <source>
        <dbReference type="Proteomes" id="UP001165960"/>
    </source>
</evidence>
<dbReference type="Proteomes" id="UP001165960">
    <property type="component" value="Unassembled WGS sequence"/>
</dbReference>
<reference evidence="1" key="1">
    <citation type="submission" date="2022-04" db="EMBL/GenBank/DDBJ databases">
        <title>Genome of the entomopathogenic fungus Entomophthora muscae.</title>
        <authorList>
            <person name="Elya C."/>
            <person name="Lovett B.R."/>
            <person name="Lee E."/>
            <person name="Macias A.M."/>
            <person name="Hajek A.E."/>
            <person name="De Bivort B.L."/>
            <person name="Kasson M.T."/>
            <person name="De Fine Licht H.H."/>
            <person name="Stajich J.E."/>
        </authorList>
    </citation>
    <scope>NUCLEOTIDE SEQUENCE</scope>
    <source>
        <strain evidence="1">Berkeley</strain>
    </source>
</reference>
<organism evidence="1 2">
    <name type="scientific">Entomophthora muscae</name>
    <dbReference type="NCBI Taxonomy" id="34485"/>
    <lineage>
        <taxon>Eukaryota</taxon>
        <taxon>Fungi</taxon>
        <taxon>Fungi incertae sedis</taxon>
        <taxon>Zoopagomycota</taxon>
        <taxon>Entomophthoromycotina</taxon>
        <taxon>Entomophthoromycetes</taxon>
        <taxon>Entomophthorales</taxon>
        <taxon>Entomophthoraceae</taxon>
        <taxon>Entomophthora</taxon>
    </lineage>
</organism>
<name>A0ACC2S1A2_9FUNG</name>
<comment type="caution">
    <text evidence="1">The sequence shown here is derived from an EMBL/GenBank/DDBJ whole genome shotgun (WGS) entry which is preliminary data.</text>
</comment>
<accession>A0ACC2S1A2</accession>
<sequence>MGHTFVKTKPEKISAVYNKLCEFTEAFAGQRLHPMVYLGYLFYFGMGTNVEDLDRVLLGFKRPGSLWMGRRSPWIQLRDYLAKWESSQIQETFNEID</sequence>
<protein>
    <submittedName>
        <fullName evidence="1">Uncharacterized protein</fullName>
    </submittedName>
</protein>
<gene>
    <name evidence="1" type="ORF">DSO57_1036645</name>
</gene>
<proteinExistence type="predicted"/>